<gene>
    <name evidence="3" type="primary">LOC106143962</name>
</gene>
<dbReference type="GeneID" id="106143962"/>
<dbReference type="Proteomes" id="UP000694915">
    <property type="component" value="Chromosome 17"/>
</dbReference>
<feature type="region of interest" description="Disordered" evidence="1">
    <location>
        <begin position="143"/>
        <end position="185"/>
    </location>
</feature>
<keyword evidence="2" id="KW-1185">Reference proteome</keyword>
<evidence type="ECO:0000256" key="1">
    <source>
        <dbReference type="SAM" id="MobiDB-lite"/>
    </source>
</evidence>
<accession>A0ABM1AMH3</accession>
<feature type="compositionally biased region" description="Polar residues" evidence="1">
    <location>
        <begin position="162"/>
        <end position="177"/>
    </location>
</feature>
<name>A0ABM1AMH3_MICOH</name>
<protein>
    <submittedName>
        <fullName evidence="3">Uncharacterized protein LOC106143962 isoform X1</fullName>
    </submittedName>
</protein>
<evidence type="ECO:0000313" key="2">
    <source>
        <dbReference type="Proteomes" id="UP000694915"/>
    </source>
</evidence>
<dbReference type="RefSeq" id="XP_013204676.1">
    <property type="nucleotide sequence ID" value="XM_013349222.2"/>
</dbReference>
<organism evidence="2 3">
    <name type="scientific">Microtus ochrogaster</name>
    <name type="common">Prairie vole</name>
    <dbReference type="NCBI Taxonomy" id="79684"/>
    <lineage>
        <taxon>Eukaryota</taxon>
        <taxon>Metazoa</taxon>
        <taxon>Chordata</taxon>
        <taxon>Craniata</taxon>
        <taxon>Vertebrata</taxon>
        <taxon>Euteleostomi</taxon>
        <taxon>Mammalia</taxon>
        <taxon>Eutheria</taxon>
        <taxon>Euarchontoglires</taxon>
        <taxon>Glires</taxon>
        <taxon>Rodentia</taxon>
        <taxon>Myomorpha</taxon>
        <taxon>Muroidea</taxon>
        <taxon>Cricetidae</taxon>
        <taxon>Arvicolinae</taxon>
        <taxon>Microtus</taxon>
    </lineage>
</organism>
<sequence>MALQGSGKMRRQHPRILGSLRNPLPLPLPLQTPPLYFFPASVHLIPSQPSSLHPAIYVHPLSVFYPTSFPTLKNTFYFPTLMMAMPSSSCLAKLSANRPAVFQPSSYLSTLMTTPPRRVPLERYLVSLSHPEADCPQLDWELRKNSPDMEPGIEGNELAPTSLVQGKQPPETQTGNQEAEESQALVKFGAFTQNMKFQNDKIPT</sequence>
<reference evidence="3" key="1">
    <citation type="submission" date="2025-08" db="UniProtKB">
        <authorList>
            <consortium name="RefSeq"/>
        </authorList>
    </citation>
    <scope>IDENTIFICATION</scope>
</reference>
<evidence type="ECO:0000313" key="3">
    <source>
        <dbReference type="RefSeq" id="XP_013204676.1"/>
    </source>
</evidence>
<proteinExistence type="predicted"/>